<reference evidence="1" key="1">
    <citation type="submission" date="2014-12" db="EMBL/GenBank/DDBJ databases">
        <title>The draft genome of the Tatumella morbirosei type strain, LMG23360T isolated from pineapple rot.</title>
        <authorList>
            <person name="Smits T.H."/>
            <person name="Palmer M."/>
            <person name="Venter S.N."/>
            <person name="Duffy B."/>
            <person name="Steenkamp E.T."/>
            <person name="Chan W.Y."/>
            <person name="Coutinho T.A."/>
            <person name="Coetzee M.P."/>
            <person name="De Maayer P."/>
        </authorList>
    </citation>
    <scope>NUCLEOTIDE SEQUENCE [LARGE SCALE GENOMIC DNA]</scope>
    <source>
        <strain evidence="1">LMG 23360</strain>
    </source>
</reference>
<dbReference type="eggNOG" id="COG0251">
    <property type="taxonomic scope" value="Bacteria"/>
</dbReference>
<dbReference type="AlphaFoldDB" id="A0A095TJK4"/>
<dbReference type="Proteomes" id="UP000029577">
    <property type="component" value="Unassembled WGS sequence"/>
</dbReference>
<keyword evidence="2" id="KW-1185">Reference proteome</keyword>
<dbReference type="PANTHER" id="PTHR47328">
    <property type="match status" value="1"/>
</dbReference>
<gene>
    <name evidence="1" type="ORF">HA49_04465</name>
</gene>
<dbReference type="PANTHER" id="PTHR47328:SF1">
    <property type="entry name" value="RUTC FAMILY PROTEIN YOAB"/>
    <property type="match status" value="1"/>
</dbReference>
<comment type="caution">
    <text evidence="1">The sequence shown here is derived from an EMBL/GenBank/DDBJ whole genome shotgun (WGS) entry which is preliminary data.</text>
</comment>
<dbReference type="EMBL" id="JPKR02000001">
    <property type="protein sequence ID" value="KGD76744.1"/>
    <property type="molecule type" value="Genomic_DNA"/>
</dbReference>
<dbReference type="STRING" id="642227.HA49_04465"/>
<protein>
    <submittedName>
        <fullName evidence="1">Uncharacterized protein</fullName>
    </submittedName>
</protein>
<dbReference type="SUPFAM" id="SSF55298">
    <property type="entry name" value="YjgF-like"/>
    <property type="match status" value="1"/>
</dbReference>
<dbReference type="OrthoDB" id="6899345at2"/>
<dbReference type="Pfam" id="PF01042">
    <property type="entry name" value="Ribonuc_L-PSP"/>
    <property type="match status" value="1"/>
</dbReference>
<dbReference type="InterPro" id="IPR006175">
    <property type="entry name" value="YjgF/YER057c/UK114"/>
</dbReference>
<dbReference type="CDD" id="cd06150">
    <property type="entry name" value="YjgF_YER057c_UK114_like_2"/>
    <property type="match status" value="1"/>
</dbReference>
<dbReference type="InterPro" id="IPR035709">
    <property type="entry name" value="YoaB-like"/>
</dbReference>
<dbReference type="InterPro" id="IPR035959">
    <property type="entry name" value="RutC-like_sf"/>
</dbReference>
<evidence type="ECO:0000313" key="1">
    <source>
        <dbReference type="EMBL" id="KGD76744.1"/>
    </source>
</evidence>
<dbReference type="Gene3D" id="3.30.1330.40">
    <property type="entry name" value="RutC-like"/>
    <property type="match status" value="1"/>
</dbReference>
<evidence type="ECO:0000313" key="2">
    <source>
        <dbReference type="Proteomes" id="UP000029577"/>
    </source>
</evidence>
<sequence>MNTTIKMHSNSRMSQVVIHNGTIYLSGKTARNEGDIHQQTMEILQSIDNLLAEAQSSKSHLLSAQIWLKNMHDFDAMNEIWEAWLKDVIPPVRACTQSAFAKPHYLIEIQVVAAKV</sequence>
<name>A0A095TJK4_9GAMM</name>
<proteinExistence type="predicted"/>
<accession>A0A095TJK4</accession>
<organism evidence="1 2">
    <name type="scientific">Tatumella morbirosei</name>
    <dbReference type="NCBI Taxonomy" id="642227"/>
    <lineage>
        <taxon>Bacteria</taxon>
        <taxon>Pseudomonadati</taxon>
        <taxon>Pseudomonadota</taxon>
        <taxon>Gammaproteobacteria</taxon>
        <taxon>Enterobacterales</taxon>
        <taxon>Erwiniaceae</taxon>
        <taxon>Tatumella</taxon>
    </lineage>
</organism>